<evidence type="ECO:0000256" key="1">
    <source>
        <dbReference type="SAM" id="MobiDB-lite"/>
    </source>
</evidence>
<comment type="caution">
    <text evidence="2">The sequence shown here is derived from an EMBL/GenBank/DDBJ whole genome shotgun (WGS) entry which is preliminary data.</text>
</comment>
<evidence type="ECO:0000313" key="2">
    <source>
        <dbReference type="EMBL" id="KAA6394290.1"/>
    </source>
</evidence>
<accession>A0A5J4WGZ0</accession>
<evidence type="ECO:0000313" key="3">
    <source>
        <dbReference type="Proteomes" id="UP000324800"/>
    </source>
</evidence>
<dbReference type="Proteomes" id="UP000324800">
    <property type="component" value="Unassembled WGS sequence"/>
</dbReference>
<feature type="region of interest" description="Disordered" evidence="1">
    <location>
        <begin position="126"/>
        <end position="148"/>
    </location>
</feature>
<sequence>MPDMNIQQLMIKKLIGKEVLHVNLDGNDTFIDASPTAEQVIQIWADENEQISRNPYARWQYANSGSFYYRDAWFYLLPESNTIQIKYKTDSGSSVAEIPFLVHSSSALTDFAEQCTVNTTYGSKSEMHYNSKSNTSKTSRSIAPKNITSPVNKKELAKKLKDLMKKNEKETLIKKRDKIDPLW</sequence>
<proteinExistence type="predicted"/>
<dbReference type="EMBL" id="SNRW01001983">
    <property type="protein sequence ID" value="KAA6394290.1"/>
    <property type="molecule type" value="Genomic_DNA"/>
</dbReference>
<name>A0A5J4WGZ0_9EUKA</name>
<dbReference type="AlphaFoldDB" id="A0A5J4WGZ0"/>
<gene>
    <name evidence="2" type="ORF">EZS28_010186</name>
</gene>
<organism evidence="2 3">
    <name type="scientific">Streblomastix strix</name>
    <dbReference type="NCBI Taxonomy" id="222440"/>
    <lineage>
        <taxon>Eukaryota</taxon>
        <taxon>Metamonada</taxon>
        <taxon>Preaxostyla</taxon>
        <taxon>Oxymonadida</taxon>
        <taxon>Streblomastigidae</taxon>
        <taxon>Streblomastix</taxon>
    </lineage>
</organism>
<feature type="compositionally biased region" description="Low complexity" evidence="1">
    <location>
        <begin position="130"/>
        <end position="139"/>
    </location>
</feature>
<reference evidence="2 3" key="1">
    <citation type="submission" date="2019-03" db="EMBL/GenBank/DDBJ databases">
        <title>Single cell metagenomics reveals metabolic interactions within the superorganism composed of flagellate Streblomastix strix and complex community of Bacteroidetes bacteria on its surface.</title>
        <authorList>
            <person name="Treitli S.C."/>
            <person name="Kolisko M."/>
            <person name="Husnik F."/>
            <person name="Keeling P."/>
            <person name="Hampl V."/>
        </authorList>
    </citation>
    <scope>NUCLEOTIDE SEQUENCE [LARGE SCALE GENOMIC DNA]</scope>
    <source>
        <strain evidence="2">ST1C</strain>
    </source>
</reference>
<protein>
    <submittedName>
        <fullName evidence="2">Uncharacterized protein</fullName>
    </submittedName>
</protein>